<accession>A0A6P4EFT6</accession>
<feature type="compositionally biased region" description="Basic and acidic residues" evidence="1">
    <location>
        <begin position="212"/>
        <end position="241"/>
    </location>
</feature>
<dbReference type="InterPro" id="IPR031732">
    <property type="entry name" value="DUF4729"/>
</dbReference>
<dbReference type="AlphaFoldDB" id="A0A6P4EFT6"/>
<feature type="domain" description="DUF4729" evidence="2">
    <location>
        <begin position="212"/>
        <end position="316"/>
    </location>
</feature>
<reference evidence="5" key="2">
    <citation type="submission" date="2025-04" db="UniProtKB">
        <authorList>
            <consortium name="RefSeq"/>
        </authorList>
    </citation>
    <scope>IDENTIFICATION</scope>
</reference>
<dbReference type="Proteomes" id="UP001652680">
    <property type="component" value="Unassembled WGS sequence"/>
</dbReference>
<protein>
    <submittedName>
        <fullName evidence="5">Uncharacterized protein LOC108042991</fullName>
    </submittedName>
</protein>
<dbReference type="EnsemblMetazoa" id="XM_017121521.1">
    <property type="protein sequence ID" value="XP_016977010.1"/>
    <property type="gene ID" value="LOC108042991"/>
</dbReference>
<evidence type="ECO:0000313" key="4">
    <source>
        <dbReference type="Proteomes" id="UP001652680"/>
    </source>
</evidence>
<dbReference type="Pfam" id="PF15866">
    <property type="entry name" value="DUF4729"/>
    <property type="match status" value="2"/>
</dbReference>
<organism evidence="5">
    <name type="scientific">Drosophila rhopaloa</name>
    <name type="common">Fruit fly</name>
    <dbReference type="NCBI Taxonomy" id="1041015"/>
    <lineage>
        <taxon>Eukaryota</taxon>
        <taxon>Metazoa</taxon>
        <taxon>Ecdysozoa</taxon>
        <taxon>Arthropoda</taxon>
        <taxon>Hexapoda</taxon>
        <taxon>Insecta</taxon>
        <taxon>Pterygota</taxon>
        <taxon>Neoptera</taxon>
        <taxon>Endopterygota</taxon>
        <taxon>Diptera</taxon>
        <taxon>Brachycera</taxon>
        <taxon>Muscomorpha</taxon>
        <taxon>Ephydroidea</taxon>
        <taxon>Drosophilidae</taxon>
        <taxon>Drosophila</taxon>
        <taxon>Sophophora</taxon>
    </lineage>
</organism>
<evidence type="ECO:0000313" key="5">
    <source>
        <dbReference type="RefSeq" id="XP_016977010.1"/>
    </source>
</evidence>
<evidence type="ECO:0000256" key="1">
    <source>
        <dbReference type="SAM" id="MobiDB-lite"/>
    </source>
</evidence>
<feature type="region of interest" description="Disordered" evidence="1">
    <location>
        <begin position="210"/>
        <end position="242"/>
    </location>
</feature>
<gene>
    <name evidence="5" type="primary">LOC108042991</name>
    <name evidence="3" type="synonym">108042991</name>
</gene>
<dbReference type="RefSeq" id="XP_016977010.1">
    <property type="nucleotide sequence ID" value="XM_017121521.1"/>
</dbReference>
<dbReference type="OMA" id="CAFFEWL"/>
<reference evidence="3" key="3">
    <citation type="submission" date="2025-05" db="UniProtKB">
        <authorList>
            <consortium name="EnsemblMetazoa"/>
        </authorList>
    </citation>
    <scope>IDENTIFICATION</scope>
</reference>
<feature type="domain" description="DUF4729" evidence="2">
    <location>
        <begin position="33"/>
        <end position="162"/>
    </location>
</feature>
<keyword evidence="4" id="KW-1185">Reference proteome</keyword>
<evidence type="ECO:0000313" key="3">
    <source>
        <dbReference type="EnsemblMetazoa" id="XP_016977010.1"/>
    </source>
</evidence>
<proteinExistence type="predicted"/>
<feature type="region of interest" description="Disordered" evidence="1">
    <location>
        <begin position="154"/>
        <end position="173"/>
    </location>
</feature>
<dbReference type="GeneID" id="108042991"/>
<dbReference type="OrthoDB" id="7736976at2759"/>
<sequence length="336" mass="38501">MALKLIRRYENSESDAKTQPKLVLGHLTRAPLQCPLGNCLATISSLDLLVHLKEQHLTPASANDHFHLAFEGERCTLVFDPQRLTPRHTICLGVLLFGGKRGEVGKLPGEQELCHRNRVPPDSGLQTVADHQPVLVLVRKCAFFEWLSQDRDMKSKEEEEEFPNQRRHDYGNPRTEEYLHFRSPHTGKCLPRRVERLDFRAEAWPKSMGETHNQDLIHSKRTDYKSHASKDQKRQGPKETIDPGNLEMYLIWTQSVPSTRPLYASITVHDRTMSEGRSVLRLVTNSGRARPELDGKQLPHSRNSLWLTQGEIEQLSGAKRGLHLEMILKERLEEPS</sequence>
<name>A0A6P4EFT6_DRORH</name>
<reference evidence="4" key="1">
    <citation type="journal article" date="2021" name="Elife">
        <title>Highly contiguous assemblies of 101 drosophilid genomes.</title>
        <authorList>
            <person name="Kim B.Y."/>
            <person name="Wang J.R."/>
            <person name="Miller D.E."/>
            <person name="Barmina O."/>
            <person name="Delaney E."/>
            <person name="Thompson A."/>
            <person name="Comeault A.A."/>
            <person name="Peede D."/>
            <person name="D'Agostino E.R."/>
            <person name="Pelaez J."/>
            <person name="Aguilar J.M."/>
            <person name="Haji D."/>
            <person name="Matsunaga T."/>
            <person name="Armstrong E.E."/>
            <person name="Zych M."/>
            <person name="Ogawa Y."/>
            <person name="Stamenkovic-Radak M."/>
            <person name="Jelic M."/>
            <person name="Veselinovic M.S."/>
            <person name="Tanaskovic M."/>
            <person name="Eric P."/>
            <person name="Gao J.J."/>
            <person name="Katoh T.K."/>
            <person name="Toda M.J."/>
            <person name="Watabe H."/>
            <person name="Watada M."/>
            <person name="Davis J.S."/>
            <person name="Moyle L.C."/>
            <person name="Manoli G."/>
            <person name="Bertolini E."/>
            <person name="Kostal V."/>
            <person name="Hawley R.S."/>
            <person name="Takahashi A."/>
            <person name="Jones C.D."/>
            <person name="Price D.K."/>
            <person name="Whiteman N."/>
            <person name="Kopp A."/>
            <person name="Matute D.R."/>
            <person name="Petrov D.A."/>
        </authorList>
    </citation>
    <scope>NUCLEOTIDE SEQUENCE [LARGE SCALE GENOMIC DNA]</scope>
</reference>
<evidence type="ECO:0000259" key="2">
    <source>
        <dbReference type="Pfam" id="PF15866"/>
    </source>
</evidence>